<proteinExistence type="predicted"/>
<dbReference type="Pfam" id="PF03717">
    <property type="entry name" value="PBP_dimer"/>
    <property type="match status" value="1"/>
</dbReference>
<gene>
    <name evidence="5" type="ORF">A2932_00595</name>
</gene>
<evidence type="ECO:0000313" key="6">
    <source>
        <dbReference type="Proteomes" id="UP000179153"/>
    </source>
</evidence>
<dbReference type="InterPro" id="IPR012338">
    <property type="entry name" value="Beta-lactam/transpept-like"/>
</dbReference>
<name>A0A1G2HGU3_9BACT</name>
<dbReference type="PANTHER" id="PTHR30627">
    <property type="entry name" value="PEPTIDOGLYCAN D,D-TRANSPEPTIDASE"/>
    <property type="match status" value="1"/>
</dbReference>
<feature type="domain" description="Penicillin-binding protein dimerisation" evidence="4">
    <location>
        <begin position="63"/>
        <end position="206"/>
    </location>
</feature>
<dbReference type="GO" id="GO:0008658">
    <property type="term" value="F:penicillin binding"/>
    <property type="evidence" value="ECO:0007669"/>
    <property type="project" value="InterPro"/>
</dbReference>
<dbReference type="EMBL" id="MHOI01000014">
    <property type="protein sequence ID" value="OGZ61599.1"/>
    <property type="molecule type" value="Genomic_DNA"/>
</dbReference>
<keyword evidence="2" id="KW-0472">Membrane</keyword>
<dbReference type="InterPro" id="IPR036138">
    <property type="entry name" value="PBP_dimer_sf"/>
</dbReference>
<dbReference type="GO" id="GO:0071555">
    <property type="term" value="P:cell wall organization"/>
    <property type="evidence" value="ECO:0007669"/>
    <property type="project" value="TreeGrafter"/>
</dbReference>
<evidence type="ECO:0000256" key="2">
    <source>
        <dbReference type="ARBA" id="ARBA00023136"/>
    </source>
</evidence>
<dbReference type="SUPFAM" id="SSF56519">
    <property type="entry name" value="Penicillin binding protein dimerisation domain"/>
    <property type="match status" value="1"/>
</dbReference>
<reference evidence="5 6" key="1">
    <citation type="journal article" date="2016" name="Nat. Commun.">
        <title>Thousands of microbial genomes shed light on interconnected biogeochemical processes in an aquifer system.</title>
        <authorList>
            <person name="Anantharaman K."/>
            <person name="Brown C.T."/>
            <person name="Hug L.A."/>
            <person name="Sharon I."/>
            <person name="Castelle C.J."/>
            <person name="Probst A.J."/>
            <person name="Thomas B.C."/>
            <person name="Singh A."/>
            <person name="Wilkins M.J."/>
            <person name="Karaoz U."/>
            <person name="Brodie E.L."/>
            <person name="Williams K.H."/>
            <person name="Hubbard S.S."/>
            <person name="Banfield J.F."/>
        </authorList>
    </citation>
    <scope>NUCLEOTIDE SEQUENCE [LARGE SCALE GENOMIC DNA]</scope>
</reference>
<comment type="subcellular location">
    <subcellularLocation>
        <location evidence="1">Membrane</location>
    </subcellularLocation>
</comment>
<dbReference type="InterPro" id="IPR001460">
    <property type="entry name" value="PCN-bd_Tpept"/>
</dbReference>
<sequence>MPKIKPKKRLIFSRNWRIHALFLLFLILAAGLVVRLYSLQIINGDYYSALALGQQGNYDEFIPHRGEIYLQDNAGADRFLIATTREMPMVYAVPREIETGFERDVLNALDNIVDIDDKETETLLRRLENKDSTYTALARQLTEEQAARVKELAIDGIYIRGEQVRFYPAGNFASHLLGFVGFTGDAKEGQYGVEGYYNSLLAGKVSENDLLNTFFAVPDNEPILQEGATIELTIDYGVQFAVEKKLYELMDKLDADGASAIFMDPKTGEIIAMASLPSFDPNTYNEAQNAGLFLNDNTQAVFEPGSIFKPITLAAAIDAGAVSPQTTYTDEGHVRIGSYTIANFDGRSNGVQTMTQVLEKSLNTGAIFAQQELGKKKFREYLEAFQLDSITGVDLSGEATNNIDNIKNTSRDINFATASFGQGIAFTPLRLLTSFSAIANDGIIMRPYIVSSIRQDGQEVKTEPKEMAAPISARTASRLVSMLTSVIENGFDRKAVVPGYNIAGKTGTAQVPNADGPGYSDKTIHSFVGFAPSFNPRFIGIIKVENPHGIRFAADSLSPAFRELASFILQYYKIPPQ</sequence>
<dbReference type="Gene3D" id="3.30.450.330">
    <property type="match status" value="1"/>
</dbReference>
<dbReference type="Gene3D" id="3.90.1310.10">
    <property type="entry name" value="Penicillin-binding protein 2a (Domain 2)"/>
    <property type="match status" value="1"/>
</dbReference>
<dbReference type="InterPro" id="IPR005311">
    <property type="entry name" value="PBP_dimer"/>
</dbReference>
<dbReference type="InterPro" id="IPR050515">
    <property type="entry name" value="Beta-lactam/transpept"/>
</dbReference>
<comment type="caution">
    <text evidence="5">The sequence shown here is derived from an EMBL/GenBank/DDBJ whole genome shotgun (WGS) entry which is preliminary data.</text>
</comment>
<dbReference type="GO" id="GO:0005886">
    <property type="term" value="C:plasma membrane"/>
    <property type="evidence" value="ECO:0007669"/>
    <property type="project" value="TreeGrafter"/>
</dbReference>
<organism evidence="5 6">
    <name type="scientific">Candidatus Spechtbacteria bacterium RIFCSPLOWO2_01_FULL_46_10</name>
    <dbReference type="NCBI Taxonomy" id="1802163"/>
    <lineage>
        <taxon>Bacteria</taxon>
        <taxon>Candidatus Spechtiibacteriota</taxon>
    </lineage>
</organism>
<accession>A0A1G2HGU3</accession>
<evidence type="ECO:0000256" key="1">
    <source>
        <dbReference type="ARBA" id="ARBA00004370"/>
    </source>
</evidence>
<protein>
    <recommendedName>
        <fullName evidence="7">Penicillin-binding protein transpeptidase domain-containing protein</fullName>
    </recommendedName>
</protein>
<dbReference type="STRING" id="1802163.A2932_00595"/>
<feature type="domain" description="Penicillin-binding protein transpeptidase" evidence="3">
    <location>
        <begin position="259"/>
        <end position="562"/>
    </location>
</feature>
<dbReference type="SUPFAM" id="SSF56601">
    <property type="entry name" value="beta-lactamase/transpeptidase-like"/>
    <property type="match status" value="1"/>
</dbReference>
<evidence type="ECO:0000313" key="5">
    <source>
        <dbReference type="EMBL" id="OGZ61599.1"/>
    </source>
</evidence>
<dbReference type="Proteomes" id="UP000179153">
    <property type="component" value="Unassembled WGS sequence"/>
</dbReference>
<dbReference type="AlphaFoldDB" id="A0A1G2HGU3"/>
<evidence type="ECO:0008006" key="7">
    <source>
        <dbReference type="Google" id="ProtNLM"/>
    </source>
</evidence>
<dbReference type="PANTHER" id="PTHR30627:SF1">
    <property type="entry name" value="PEPTIDOGLYCAN D,D-TRANSPEPTIDASE FTSI"/>
    <property type="match status" value="1"/>
</dbReference>
<dbReference type="Pfam" id="PF00905">
    <property type="entry name" value="Transpeptidase"/>
    <property type="match status" value="1"/>
</dbReference>
<evidence type="ECO:0000259" key="3">
    <source>
        <dbReference type="Pfam" id="PF00905"/>
    </source>
</evidence>
<evidence type="ECO:0000259" key="4">
    <source>
        <dbReference type="Pfam" id="PF03717"/>
    </source>
</evidence>
<dbReference type="Gene3D" id="3.40.710.10">
    <property type="entry name" value="DD-peptidase/beta-lactamase superfamily"/>
    <property type="match status" value="1"/>
</dbReference>